<reference evidence="1" key="1">
    <citation type="journal article" date="2014" name="Front. Microbiol.">
        <title>High frequency of phylogenetically diverse reductive dehalogenase-homologous genes in deep subseafloor sedimentary metagenomes.</title>
        <authorList>
            <person name="Kawai M."/>
            <person name="Futagami T."/>
            <person name="Toyoda A."/>
            <person name="Takaki Y."/>
            <person name="Nishi S."/>
            <person name="Hori S."/>
            <person name="Arai W."/>
            <person name="Tsubouchi T."/>
            <person name="Morono Y."/>
            <person name="Uchiyama I."/>
            <person name="Ito T."/>
            <person name="Fujiyama A."/>
            <person name="Inagaki F."/>
            <person name="Takami H."/>
        </authorList>
    </citation>
    <scope>NUCLEOTIDE SEQUENCE</scope>
    <source>
        <strain evidence="1">Expedition CK06-06</strain>
    </source>
</reference>
<name>X1VUZ7_9ZZZZ</name>
<organism evidence="1">
    <name type="scientific">marine sediment metagenome</name>
    <dbReference type="NCBI Taxonomy" id="412755"/>
    <lineage>
        <taxon>unclassified sequences</taxon>
        <taxon>metagenomes</taxon>
        <taxon>ecological metagenomes</taxon>
    </lineage>
</organism>
<dbReference type="EMBL" id="BARW01039609">
    <property type="protein sequence ID" value="GAJ21556.1"/>
    <property type="molecule type" value="Genomic_DNA"/>
</dbReference>
<comment type="caution">
    <text evidence="1">The sequence shown here is derived from an EMBL/GenBank/DDBJ whole genome shotgun (WGS) entry which is preliminary data.</text>
</comment>
<sequence>EDLRQVQDLRVVLISGSVDGGSRVIVSVEKPIPLVSIIGEMPPVEQVVKKGKEIQISLKANL</sequence>
<accession>X1VUZ7</accession>
<evidence type="ECO:0000313" key="1">
    <source>
        <dbReference type="EMBL" id="GAJ21556.1"/>
    </source>
</evidence>
<proteinExistence type="predicted"/>
<gene>
    <name evidence="1" type="ORF">S12H4_60252</name>
</gene>
<feature type="non-terminal residue" evidence="1">
    <location>
        <position position="1"/>
    </location>
</feature>
<protein>
    <submittedName>
        <fullName evidence="1">Uncharacterized protein</fullName>
    </submittedName>
</protein>
<dbReference type="AlphaFoldDB" id="X1VUZ7"/>